<organism evidence="7 8">
    <name type="scientific">Sphaerochaeta globosa (strain ATCC BAA-1886 / DSM 22777 / Buddy)</name>
    <name type="common">Spirochaeta sp. (strain Buddy)</name>
    <dbReference type="NCBI Taxonomy" id="158189"/>
    <lineage>
        <taxon>Bacteria</taxon>
        <taxon>Pseudomonadati</taxon>
        <taxon>Spirochaetota</taxon>
        <taxon>Spirochaetia</taxon>
        <taxon>Spirochaetales</taxon>
        <taxon>Sphaerochaetaceae</taxon>
        <taxon>Sphaerochaeta</taxon>
    </lineage>
</organism>
<feature type="transmembrane region" description="Helical" evidence="6">
    <location>
        <begin position="244"/>
        <end position="263"/>
    </location>
</feature>
<feature type="transmembrane region" description="Helical" evidence="6">
    <location>
        <begin position="100"/>
        <end position="120"/>
    </location>
</feature>
<dbReference type="EMBL" id="CP002541">
    <property type="protein sequence ID" value="ADY14617.1"/>
    <property type="molecule type" value="Genomic_DNA"/>
</dbReference>
<evidence type="ECO:0000256" key="4">
    <source>
        <dbReference type="ARBA" id="ARBA00022989"/>
    </source>
</evidence>
<keyword evidence="8" id="KW-1185">Reference proteome</keyword>
<dbReference type="eggNOG" id="COG1172">
    <property type="taxonomic scope" value="Bacteria"/>
</dbReference>
<sequence length="353" mass="37978">MNFEKLTASIKGMVHSFGLPRVIIALFLLVLFILAPFVGVNVGTSLSDTLNRFGMNAVMVLAMVPMIHSGCGLNFGLPLGIIAGLLGATISLQINVPGPFSFVLAILLATPFAVILGWGYGQLLNRVKGGEMMIATYVGFSSVAFMCIMWLLLPFSNPTMVWGFSGSGLRTTISVEGYYLHVLNDLLSIRVSDHLLIPTGMILFFALLAFAIWAFLHTKTGTAMTAVGSNPVFARASGINVDRIRTLSVVMSTWLGAIGILVYQQSFGFIQLYMGPFYMALPAVSAILIGGASVNKASILNVVIGTFLFQGIVTMTPSVMNSMIHTDMSEVIRIVVSNGMILYALTRKTEAVR</sequence>
<evidence type="ECO:0000256" key="5">
    <source>
        <dbReference type="ARBA" id="ARBA00023136"/>
    </source>
</evidence>
<dbReference type="RefSeq" id="WP_013608461.1">
    <property type="nucleotide sequence ID" value="NC_015152.1"/>
</dbReference>
<name>F0RS12_SPHGB</name>
<evidence type="ECO:0000256" key="6">
    <source>
        <dbReference type="SAM" id="Phobius"/>
    </source>
</evidence>
<feature type="transmembrane region" description="Helical" evidence="6">
    <location>
        <begin position="269"/>
        <end position="292"/>
    </location>
</feature>
<evidence type="ECO:0000313" key="7">
    <source>
        <dbReference type="EMBL" id="ADY14617.1"/>
    </source>
</evidence>
<dbReference type="KEGG" id="sbu:SpiBuddy_2809"/>
<dbReference type="PANTHER" id="PTHR32196">
    <property type="entry name" value="ABC TRANSPORTER PERMEASE PROTEIN YPHD-RELATED-RELATED"/>
    <property type="match status" value="1"/>
</dbReference>
<keyword evidence="3 6" id="KW-0812">Transmembrane</keyword>
<dbReference type="GO" id="GO:0022857">
    <property type="term" value="F:transmembrane transporter activity"/>
    <property type="evidence" value="ECO:0007669"/>
    <property type="project" value="InterPro"/>
</dbReference>
<dbReference type="PANTHER" id="PTHR32196:SF15">
    <property type="entry name" value="SUGAR ABC TRANSPORTER PERMEASE PROTEIN"/>
    <property type="match status" value="1"/>
</dbReference>
<protein>
    <submittedName>
        <fullName evidence="7">ABC-type transporter, integral membrane subunit</fullName>
    </submittedName>
</protein>
<feature type="transmembrane region" description="Helical" evidence="6">
    <location>
        <begin position="195"/>
        <end position="216"/>
    </location>
</feature>
<dbReference type="AlphaFoldDB" id="F0RS12"/>
<dbReference type="Proteomes" id="UP000008466">
    <property type="component" value="Chromosome"/>
</dbReference>
<dbReference type="InterPro" id="IPR001851">
    <property type="entry name" value="ABC_transp_permease"/>
</dbReference>
<comment type="subcellular location">
    <subcellularLocation>
        <location evidence="1">Cell membrane</location>
        <topology evidence="1">Multi-pass membrane protein</topology>
    </subcellularLocation>
</comment>
<keyword evidence="2" id="KW-1003">Cell membrane</keyword>
<evidence type="ECO:0000256" key="2">
    <source>
        <dbReference type="ARBA" id="ARBA00022475"/>
    </source>
</evidence>
<keyword evidence="5 6" id="KW-0472">Membrane</keyword>
<reference evidence="8" key="1">
    <citation type="submission" date="2011-02" db="EMBL/GenBank/DDBJ databases">
        <title>Complete sequence of Spirochaeta sp. Buddy.</title>
        <authorList>
            <person name="Lucas S."/>
            <person name="Copeland A."/>
            <person name="Lapidus A."/>
            <person name="Cheng J.-F."/>
            <person name="Goodwin L."/>
            <person name="Pitluck S."/>
            <person name="Zeytun A."/>
            <person name="Detter J.C."/>
            <person name="Han C."/>
            <person name="Tapia R."/>
            <person name="Land M."/>
            <person name="Hauser L."/>
            <person name="Kyrpides N."/>
            <person name="Ivanova N."/>
            <person name="Mikhailova N."/>
            <person name="Pagani I."/>
            <person name="Ritalahti K.M."/>
            <person name="Loeffler F.E."/>
            <person name="Woyke T."/>
        </authorList>
    </citation>
    <scope>NUCLEOTIDE SEQUENCE [LARGE SCALE GENOMIC DNA]</scope>
    <source>
        <strain evidence="8">ATCC BAA-1886 / DSM 22777 / Buddy</strain>
    </source>
</reference>
<dbReference type="STRING" id="158189.SpiBuddy_2809"/>
<feature type="transmembrane region" description="Helical" evidence="6">
    <location>
        <begin position="21"/>
        <end position="38"/>
    </location>
</feature>
<feature type="transmembrane region" description="Helical" evidence="6">
    <location>
        <begin position="132"/>
        <end position="153"/>
    </location>
</feature>
<evidence type="ECO:0000256" key="1">
    <source>
        <dbReference type="ARBA" id="ARBA00004651"/>
    </source>
</evidence>
<gene>
    <name evidence="7" type="ordered locus">SpiBuddy_2809</name>
</gene>
<feature type="transmembrane region" description="Helical" evidence="6">
    <location>
        <begin position="75"/>
        <end position="94"/>
    </location>
</feature>
<evidence type="ECO:0000313" key="8">
    <source>
        <dbReference type="Proteomes" id="UP000008466"/>
    </source>
</evidence>
<proteinExistence type="predicted"/>
<dbReference type="HOGENOM" id="CLU_042763_0_0_12"/>
<keyword evidence="4 6" id="KW-1133">Transmembrane helix</keyword>
<accession>F0RS12</accession>
<evidence type="ECO:0000256" key="3">
    <source>
        <dbReference type="ARBA" id="ARBA00022692"/>
    </source>
</evidence>
<dbReference type="OrthoDB" id="5499919at2"/>
<feature type="transmembrane region" description="Helical" evidence="6">
    <location>
        <begin position="299"/>
        <end position="319"/>
    </location>
</feature>
<dbReference type="Pfam" id="PF02653">
    <property type="entry name" value="BPD_transp_2"/>
    <property type="match status" value="1"/>
</dbReference>
<feature type="transmembrane region" description="Helical" evidence="6">
    <location>
        <begin position="331"/>
        <end position="346"/>
    </location>
</feature>
<dbReference type="GO" id="GO:0005886">
    <property type="term" value="C:plasma membrane"/>
    <property type="evidence" value="ECO:0007669"/>
    <property type="project" value="UniProtKB-SubCell"/>
</dbReference>